<dbReference type="SUPFAM" id="SSF56784">
    <property type="entry name" value="HAD-like"/>
    <property type="match status" value="1"/>
</dbReference>
<keyword evidence="17" id="KW-1185">Reference proteome</keyword>
<dbReference type="SUPFAM" id="SSF81653">
    <property type="entry name" value="Calcium ATPase, transduction domain A"/>
    <property type="match status" value="1"/>
</dbReference>
<dbReference type="Pfam" id="PF13246">
    <property type="entry name" value="Cation_ATPase"/>
    <property type="match status" value="1"/>
</dbReference>
<dbReference type="OrthoDB" id="9760364at2"/>
<keyword evidence="4" id="KW-0106">Calcium</keyword>
<dbReference type="InterPro" id="IPR006121">
    <property type="entry name" value="HMA_dom"/>
</dbReference>
<dbReference type="PRINTS" id="PR00121">
    <property type="entry name" value="NAKATPASE"/>
</dbReference>
<dbReference type="InterPro" id="IPR044492">
    <property type="entry name" value="P_typ_ATPase_HD_dom"/>
</dbReference>
<keyword evidence="11 14" id="KW-1133">Transmembrane helix</keyword>
<dbReference type="EC" id="7.2.2.10" evidence="2"/>
<dbReference type="InterPro" id="IPR023298">
    <property type="entry name" value="ATPase_P-typ_TM_dom_sf"/>
</dbReference>
<evidence type="ECO:0000259" key="15">
    <source>
        <dbReference type="SMART" id="SM00831"/>
    </source>
</evidence>
<dbReference type="PROSITE" id="PS00154">
    <property type="entry name" value="ATPASE_E1_E2"/>
    <property type="match status" value="1"/>
</dbReference>
<keyword evidence="9" id="KW-0460">Magnesium</keyword>
<evidence type="ECO:0000256" key="7">
    <source>
        <dbReference type="ARBA" id="ARBA00022741"/>
    </source>
</evidence>
<dbReference type="InterPro" id="IPR001757">
    <property type="entry name" value="P_typ_ATPase"/>
</dbReference>
<dbReference type="SFLD" id="SFLDS00003">
    <property type="entry name" value="Haloacid_Dehalogenase"/>
    <property type="match status" value="1"/>
</dbReference>
<dbReference type="InterPro" id="IPR023299">
    <property type="entry name" value="ATPase_P-typ_cyto_dom_N"/>
</dbReference>
<keyword evidence="6" id="KW-0479">Metal-binding</keyword>
<dbReference type="SMART" id="SM00831">
    <property type="entry name" value="Cation_ATPase_N"/>
    <property type="match status" value="1"/>
</dbReference>
<proteinExistence type="predicted"/>
<evidence type="ECO:0000313" key="16">
    <source>
        <dbReference type="EMBL" id="SFG83605.1"/>
    </source>
</evidence>
<evidence type="ECO:0000256" key="12">
    <source>
        <dbReference type="ARBA" id="ARBA00023136"/>
    </source>
</evidence>
<evidence type="ECO:0000256" key="4">
    <source>
        <dbReference type="ARBA" id="ARBA00022568"/>
    </source>
</evidence>
<dbReference type="PRINTS" id="PR00119">
    <property type="entry name" value="CATATPASE"/>
</dbReference>
<dbReference type="Proteomes" id="UP000199337">
    <property type="component" value="Unassembled WGS sequence"/>
</dbReference>
<feature type="transmembrane region" description="Helical" evidence="14">
    <location>
        <begin position="923"/>
        <end position="944"/>
    </location>
</feature>
<dbReference type="EMBL" id="FOOX01000010">
    <property type="protein sequence ID" value="SFG83605.1"/>
    <property type="molecule type" value="Genomic_DNA"/>
</dbReference>
<dbReference type="FunFam" id="2.70.150.10:FF:000016">
    <property type="entry name" value="Calcium-transporting P-type ATPase putative"/>
    <property type="match status" value="1"/>
</dbReference>
<dbReference type="SUPFAM" id="SSF81660">
    <property type="entry name" value="Metal cation-transporting ATPase, ATP-binding domain N"/>
    <property type="match status" value="1"/>
</dbReference>
<evidence type="ECO:0000256" key="14">
    <source>
        <dbReference type="SAM" id="Phobius"/>
    </source>
</evidence>
<dbReference type="Pfam" id="PF00690">
    <property type="entry name" value="Cation_ATPase_N"/>
    <property type="match status" value="1"/>
</dbReference>
<dbReference type="GO" id="GO:0016887">
    <property type="term" value="F:ATP hydrolysis activity"/>
    <property type="evidence" value="ECO:0007669"/>
    <property type="project" value="InterPro"/>
</dbReference>
<dbReference type="Gene3D" id="3.40.1110.10">
    <property type="entry name" value="Calcium-transporting ATPase, cytoplasmic domain N"/>
    <property type="match status" value="1"/>
</dbReference>
<keyword evidence="10" id="KW-1278">Translocase</keyword>
<evidence type="ECO:0000313" key="17">
    <source>
        <dbReference type="Proteomes" id="UP000199337"/>
    </source>
</evidence>
<dbReference type="SUPFAM" id="SSF81665">
    <property type="entry name" value="Calcium ATPase, transmembrane domain M"/>
    <property type="match status" value="1"/>
</dbReference>
<keyword evidence="12 14" id="KW-0472">Membrane</keyword>
<protein>
    <recommendedName>
        <fullName evidence="2">P-type Ca(2+) transporter</fullName>
        <ecNumber evidence="2">7.2.2.10</ecNumber>
    </recommendedName>
</protein>
<reference evidence="17" key="1">
    <citation type="submission" date="2016-10" db="EMBL/GenBank/DDBJ databases">
        <authorList>
            <person name="Varghese N."/>
            <person name="Submissions S."/>
        </authorList>
    </citation>
    <scope>NUCLEOTIDE SEQUENCE [LARGE SCALE GENOMIC DNA]</scope>
    <source>
        <strain evidence="17">DSM 17038</strain>
    </source>
</reference>
<dbReference type="STRING" id="341036.SAMN05660649_02870"/>
<accession>A0A1I2V2D1</accession>
<evidence type="ECO:0000256" key="10">
    <source>
        <dbReference type="ARBA" id="ARBA00022967"/>
    </source>
</evidence>
<evidence type="ECO:0000256" key="6">
    <source>
        <dbReference type="ARBA" id="ARBA00022723"/>
    </source>
</evidence>
<evidence type="ECO:0000256" key="9">
    <source>
        <dbReference type="ARBA" id="ARBA00022842"/>
    </source>
</evidence>
<dbReference type="InterPro" id="IPR018303">
    <property type="entry name" value="ATPase_P-typ_P_site"/>
</dbReference>
<keyword evidence="5 14" id="KW-0812">Transmembrane</keyword>
<gene>
    <name evidence="16" type="ORF">SAMN05660649_02870</name>
</gene>
<dbReference type="CDD" id="cd00371">
    <property type="entry name" value="HMA"/>
    <property type="match status" value="1"/>
</dbReference>
<dbReference type="Gene3D" id="1.20.1110.10">
    <property type="entry name" value="Calcium-transporting ATPase, transmembrane domain"/>
    <property type="match status" value="1"/>
</dbReference>
<evidence type="ECO:0000256" key="5">
    <source>
        <dbReference type="ARBA" id="ARBA00022692"/>
    </source>
</evidence>
<dbReference type="InterPro" id="IPR006068">
    <property type="entry name" value="ATPase_P-typ_cation-transptr_C"/>
</dbReference>
<dbReference type="InterPro" id="IPR036412">
    <property type="entry name" value="HAD-like_sf"/>
</dbReference>
<dbReference type="AlphaFoldDB" id="A0A1I2V2D1"/>
<dbReference type="Gene3D" id="2.70.150.10">
    <property type="entry name" value="Calcium-transporting ATPase, cytoplasmic transduction domain A"/>
    <property type="match status" value="1"/>
</dbReference>
<evidence type="ECO:0000256" key="11">
    <source>
        <dbReference type="ARBA" id="ARBA00022989"/>
    </source>
</evidence>
<comment type="subcellular location">
    <subcellularLocation>
        <location evidence="1">Cell membrane</location>
        <topology evidence="1">Multi-pass membrane protein</topology>
    </subcellularLocation>
</comment>
<dbReference type="InterPro" id="IPR023214">
    <property type="entry name" value="HAD_sf"/>
</dbReference>
<dbReference type="PANTHER" id="PTHR24093:SF506">
    <property type="entry name" value="CATION-TRANSPORTING ATPASE PMA1"/>
    <property type="match status" value="1"/>
</dbReference>
<evidence type="ECO:0000256" key="2">
    <source>
        <dbReference type="ARBA" id="ARBA00012790"/>
    </source>
</evidence>
<name>A0A1I2V2D1_9FIRM</name>
<dbReference type="RefSeq" id="WP_092472068.1">
    <property type="nucleotide sequence ID" value="NZ_FOOX01000010.1"/>
</dbReference>
<feature type="domain" description="Cation-transporting P-type ATPase N-terminal" evidence="15">
    <location>
        <begin position="138"/>
        <end position="212"/>
    </location>
</feature>
<comment type="catalytic activity">
    <reaction evidence="13">
        <text>Ca(2+)(in) + ATP + H2O = Ca(2+)(out) + ADP + phosphate + H(+)</text>
        <dbReference type="Rhea" id="RHEA:18105"/>
        <dbReference type="ChEBI" id="CHEBI:15377"/>
        <dbReference type="ChEBI" id="CHEBI:15378"/>
        <dbReference type="ChEBI" id="CHEBI:29108"/>
        <dbReference type="ChEBI" id="CHEBI:30616"/>
        <dbReference type="ChEBI" id="CHEBI:43474"/>
        <dbReference type="ChEBI" id="CHEBI:456216"/>
        <dbReference type="EC" id="7.2.2.10"/>
    </reaction>
</comment>
<dbReference type="InterPro" id="IPR004014">
    <property type="entry name" value="ATPase_P-typ_cation-transptr_N"/>
</dbReference>
<dbReference type="Gene3D" id="3.40.50.1000">
    <property type="entry name" value="HAD superfamily/HAD-like"/>
    <property type="match status" value="1"/>
</dbReference>
<keyword evidence="4" id="KW-0109">Calcium transport</keyword>
<dbReference type="SFLD" id="SFLDF00027">
    <property type="entry name" value="p-type_atpase"/>
    <property type="match status" value="1"/>
</dbReference>
<dbReference type="Pfam" id="PF00689">
    <property type="entry name" value="Cation_ATPase_C"/>
    <property type="match status" value="1"/>
</dbReference>
<sequence length="1030" mass="110420">MLLNSSNPQIRAGKEFHLIPGRLRLVVPNLKRNNLLARHLNDCLAALPGVKSARANPSTGRALVYFDPIALHWRTLVREIISASQYLDKNLPAVNRLLRDKLSQPSFANDGYAQAAATLSAPAAQTYPAGNKTEKDLPWHVMNAREAVAFLNSNADHGLSGQAVQHNRRLYGANEFIAQSPPSLFSLLLEPFKDFMTRLLLGAAGVSLLLGEFADAAAITTIVGVQAILGAIQGYRAEKSLAALKELNAPHAWAVREGFKTRVLTRDLVPGDIILLETGNKVPADARVLESVNLMVEESSLTGESVPVSKTASPYRHLRPSAADKNNMVFMGTSVTGGRAKAVVVATGMETEMGRIASMLQQVEPEPTLLQKQLEDLGKKVTKGALAVVSFIAAVGIIRGRPLWEMLRTGVSLAVGAIPEGLPAVVTLALAFGVQRMVKKKAVVRKLPAVETLGSATVVCTDKTGTLTKNEMTVKAIYTNGISWEVTGEGYVPEGDFIPRGRSPGSRDKEALHRLLTIGALCNNAQLTTQNSGQWTVSGDPTEVALLSAAAKAGLWRRDLQNRYCRSREIAFDSARKLMTVICQAPEQETHIFTKGAPDNVLACCTRVIINGRVVPLAIRIRNQILSVNNEMSGKALRVLALAYKPLAHDQNINNQSPQRDSVIGNENLADLEKDMIFAGLTGMLDPPRPGVKEAVDKCRRAGIKVVMITGDQQNTARAIAGELNILEPEGILVSGNDIDGMSDADLAVLTDQIQVCSETTPAQKLRIVRAFKSRGNIVAMTGDGVNDAPAVKEADIGLAMGKSGTDVTREAAGITLADDNFTTIEAAVREGRTVGDNIRKSLRYILSGNIGEVLAIFLAAVSGFPTPLVPAQILWVNLASEGFPAMALVADPPEPGCMDRPPGKPEEKLLSQELSRQILRRGLFTGISTFGVFGASLLTGAGLSKARTLAFANLVLSQVFNVFDSRTSIKQVPGKLNSNRYLLPAAALSSGLLFAAIYVPVLQPLFTTVPLNIKDWVILALTSGSVSRV</sequence>
<evidence type="ECO:0000256" key="1">
    <source>
        <dbReference type="ARBA" id="ARBA00004651"/>
    </source>
</evidence>
<evidence type="ECO:0000256" key="13">
    <source>
        <dbReference type="ARBA" id="ARBA00048694"/>
    </source>
</evidence>
<dbReference type="GO" id="GO:0005388">
    <property type="term" value="F:P-type calcium transporter activity"/>
    <property type="evidence" value="ECO:0007669"/>
    <property type="project" value="UniProtKB-EC"/>
</dbReference>
<dbReference type="NCBIfam" id="TIGR01494">
    <property type="entry name" value="ATPase_P-type"/>
    <property type="match status" value="2"/>
</dbReference>
<keyword evidence="4" id="KW-0813">Transport</keyword>
<keyword evidence="3" id="KW-1003">Cell membrane</keyword>
<dbReference type="GO" id="GO:0005886">
    <property type="term" value="C:plasma membrane"/>
    <property type="evidence" value="ECO:0007669"/>
    <property type="project" value="UniProtKB-SubCell"/>
</dbReference>
<evidence type="ECO:0000256" key="8">
    <source>
        <dbReference type="ARBA" id="ARBA00022840"/>
    </source>
</evidence>
<keyword evidence="7" id="KW-0547">Nucleotide-binding</keyword>
<dbReference type="GO" id="GO:0005524">
    <property type="term" value="F:ATP binding"/>
    <property type="evidence" value="ECO:0007669"/>
    <property type="project" value="UniProtKB-KW"/>
</dbReference>
<feature type="transmembrane region" description="Helical" evidence="14">
    <location>
        <begin position="982"/>
        <end position="1002"/>
    </location>
</feature>
<dbReference type="InterPro" id="IPR059000">
    <property type="entry name" value="ATPase_P-type_domA"/>
</dbReference>
<dbReference type="SFLD" id="SFLDG00002">
    <property type="entry name" value="C1.7:_P-type_atpase_like"/>
    <property type="match status" value="1"/>
</dbReference>
<keyword evidence="8" id="KW-0067">ATP-binding</keyword>
<dbReference type="Pfam" id="PF19991">
    <property type="entry name" value="HMA_2"/>
    <property type="match status" value="1"/>
</dbReference>
<dbReference type="Pfam" id="PF00122">
    <property type="entry name" value="E1-E2_ATPase"/>
    <property type="match status" value="1"/>
</dbReference>
<organism evidence="16 17">
    <name type="scientific">Desulfotruncus arcticus DSM 17038</name>
    <dbReference type="NCBI Taxonomy" id="1121424"/>
    <lineage>
        <taxon>Bacteria</taxon>
        <taxon>Bacillati</taxon>
        <taxon>Bacillota</taxon>
        <taxon>Clostridia</taxon>
        <taxon>Eubacteriales</taxon>
        <taxon>Desulfallaceae</taxon>
        <taxon>Desulfotruncus</taxon>
    </lineage>
</organism>
<keyword evidence="4" id="KW-0406">Ion transport</keyword>
<dbReference type="PANTHER" id="PTHR24093">
    <property type="entry name" value="CATION TRANSPORTING ATPASE"/>
    <property type="match status" value="1"/>
</dbReference>
<evidence type="ECO:0000256" key="3">
    <source>
        <dbReference type="ARBA" id="ARBA00022475"/>
    </source>
</evidence>
<dbReference type="InterPro" id="IPR008250">
    <property type="entry name" value="ATPase_P-typ_transduc_dom_A_sf"/>
</dbReference>
<dbReference type="GO" id="GO:0046872">
    <property type="term" value="F:metal ion binding"/>
    <property type="evidence" value="ECO:0007669"/>
    <property type="project" value="UniProtKB-KW"/>
</dbReference>